<sequence>MRYLLLLLFLGSSLLQAGLPRVSPENAGLNPRALEHADRAIERAVTEKTIPGAVLAVVYKQKLVWLKAYGHRQTEPRLLPMKTNTLFDLASLTKPLATGTTVMQLIEQGRLRLADKVSDFLPGFKSWQDSSGHTRPIRIIHLLTHCSGLPAYAHPSLLKKLYGRVDRATLEKHIDTVERLYEPGREFKYSGLNMISLQRIIEQISGEKLADYTRERIFRPLNMHDTAFRLTPEQIERCAPTEILADGTLLKGVVHDPMAREAMNGLSSNAGLFSTAEDLAVYAAMLLNKGRAGKSAILSPRAVWRFTHIPDGYEKIGRALTWDVSSPYASNQGDLLSAETYGHTGYTGTSLVIDPQNNLAIILLTNRVHPRDKGSVVRLRGEVANAVAGALP</sequence>
<proteinExistence type="predicted"/>
<keyword evidence="1" id="KW-0378">Hydrolase</keyword>
<dbReference type="PANTHER" id="PTHR43283:SF11">
    <property type="entry name" value="BETA-LACTAMASE-RELATED DOMAIN-CONTAINING PROTEIN"/>
    <property type="match status" value="1"/>
</dbReference>
<dbReference type="InterPro" id="IPR001466">
    <property type="entry name" value="Beta-lactam-related"/>
</dbReference>
<dbReference type="Proteomes" id="UP000886005">
    <property type="component" value="Unassembled WGS sequence"/>
</dbReference>
<comment type="caution">
    <text evidence="4">The sequence shown here is derived from an EMBL/GenBank/DDBJ whole genome shotgun (WGS) entry which is preliminary data.</text>
</comment>
<dbReference type="Gene3D" id="3.40.710.10">
    <property type="entry name" value="DD-peptidase/beta-lactamase superfamily"/>
    <property type="match status" value="1"/>
</dbReference>
<evidence type="ECO:0000259" key="3">
    <source>
        <dbReference type="Pfam" id="PF00144"/>
    </source>
</evidence>
<organism evidence="4">
    <name type="scientific">Caldithrix abyssi</name>
    <dbReference type="NCBI Taxonomy" id="187145"/>
    <lineage>
        <taxon>Bacteria</taxon>
        <taxon>Pseudomonadati</taxon>
        <taxon>Calditrichota</taxon>
        <taxon>Calditrichia</taxon>
        <taxon>Calditrichales</taxon>
        <taxon>Calditrichaceae</taxon>
        <taxon>Caldithrix</taxon>
    </lineage>
</organism>
<evidence type="ECO:0000256" key="1">
    <source>
        <dbReference type="ARBA" id="ARBA00022801"/>
    </source>
</evidence>
<protein>
    <recommendedName>
        <fullName evidence="3">Beta-lactamase-related domain-containing protein</fullName>
    </recommendedName>
</protein>
<accession>A0A7V1PT71</accession>
<dbReference type="InterPro" id="IPR050789">
    <property type="entry name" value="Diverse_Enzym_Activities"/>
</dbReference>
<feature type="chain" id="PRO_5030784611" description="Beta-lactamase-related domain-containing protein" evidence="2">
    <location>
        <begin position="18"/>
        <end position="392"/>
    </location>
</feature>
<dbReference type="AlphaFoldDB" id="A0A7V1PT71"/>
<dbReference type="EMBL" id="DRLD01000033">
    <property type="protein sequence ID" value="HED09298.1"/>
    <property type="molecule type" value="Genomic_DNA"/>
</dbReference>
<evidence type="ECO:0000256" key="2">
    <source>
        <dbReference type="SAM" id="SignalP"/>
    </source>
</evidence>
<reference evidence="4" key="1">
    <citation type="journal article" date="2020" name="mSystems">
        <title>Genome- and Community-Level Interaction Insights into Carbon Utilization and Element Cycling Functions of Hydrothermarchaeota in Hydrothermal Sediment.</title>
        <authorList>
            <person name="Zhou Z."/>
            <person name="Liu Y."/>
            <person name="Xu W."/>
            <person name="Pan J."/>
            <person name="Luo Z.H."/>
            <person name="Li M."/>
        </authorList>
    </citation>
    <scope>NUCLEOTIDE SEQUENCE [LARGE SCALE GENOMIC DNA]</scope>
    <source>
        <strain evidence="4">HyVt-456</strain>
    </source>
</reference>
<name>A0A7V1PT71_CALAY</name>
<gene>
    <name evidence="4" type="ORF">ENJ10_01285</name>
</gene>
<evidence type="ECO:0000313" key="4">
    <source>
        <dbReference type="EMBL" id="HED09298.1"/>
    </source>
</evidence>
<dbReference type="PANTHER" id="PTHR43283">
    <property type="entry name" value="BETA-LACTAMASE-RELATED"/>
    <property type="match status" value="1"/>
</dbReference>
<dbReference type="InterPro" id="IPR012338">
    <property type="entry name" value="Beta-lactam/transpept-like"/>
</dbReference>
<dbReference type="GO" id="GO:0016787">
    <property type="term" value="F:hydrolase activity"/>
    <property type="evidence" value="ECO:0007669"/>
    <property type="project" value="UniProtKB-KW"/>
</dbReference>
<dbReference type="SUPFAM" id="SSF56601">
    <property type="entry name" value="beta-lactamase/transpeptidase-like"/>
    <property type="match status" value="1"/>
</dbReference>
<keyword evidence="2" id="KW-0732">Signal</keyword>
<feature type="domain" description="Beta-lactamase-related" evidence="3">
    <location>
        <begin position="38"/>
        <end position="375"/>
    </location>
</feature>
<feature type="signal peptide" evidence="2">
    <location>
        <begin position="1"/>
        <end position="17"/>
    </location>
</feature>
<dbReference type="Pfam" id="PF00144">
    <property type="entry name" value="Beta-lactamase"/>
    <property type="match status" value="1"/>
</dbReference>